<comment type="caution">
    <text evidence="2">The sequence shown here is derived from an EMBL/GenBank/DDBJ whole genome shotgun (WGS) entry which is preliminary data.</text>
</comment>
<dbReference type="PANTHER" id="PTHR40460:SF1">
    <property type="entry name" value="CSBD-LIKE DOMAIN-CONTAINING PROTEIN"/>
    <property type="match status" value="1"/>
</dbReference>
<dbReference type="EMBL" id="SEOQ01001344">
    <property type="protein sequence ID" value="TFY52240.1"/>
    <property type="molecule type" value="Genomic_DNA"/>
</dbReference>
<protein>
    <recommendedName>
        <fullName evidence="4">CsbD-like domain-containing protein</fullName>
    </recommendedName>
</protein>
<feature type="compositionally biased region" description="Low complexity" evidence="1">
    <location>
        <begin position="1"/>
        <end position="11"/>
    </location>
</feature>
<dbReference type="Proteomes" id="UP000298327">
    <property type="component" value="Unassembled WGS sequence"/>
</dbReference>
<proteinExistence type="predicted"/>
<feature type="compositionally biased region" description="Polar residues" evidence="1">
    <location>
        <begin position="26"/>
        <end position="39"/>
    </location>
</feature>
<feature type="region of interest" description="Disordered" evidence="1">
    <location>
        <begin position="1"/>
        <end position="39"/>
    </location>
</feature>
<gene>
    <name evidence="2" type="ORF">EVG20_g10639</name>
</gene>
<dbReference type="PANTHER" id="PTHR40460">
    <property type="entry name" value="CHROMOSOME 1, WHOLE GENOME SHOTGUN SEQUENCE"/>
    <property type="match status" value="1"/>
</dbReference>
<dbReference type="OrthoDB" id="9999611at2759"/>
<dbReference type="AlphaFoldDB" id="A0A4Y9XQ25"/>
<organism evidence="2 3">
    <name type="scientific">Dentipellis fragilis</name>
    <dbReference type="NCBI Taxonomy" id="205917"/>
    <lineage>
        <taxon>Eukaryota</taxon>
        <taxon>Fungi</taxon>
        <taxon>Dikarya</taxon>
        <taxon>Basidiomycota</taxon>
        <taxon>Agaricomycotina</taxon>
        <taxon>Agaricomycetes</taxon>
        <taxon>Russulales</taxon>
        <taxon>Hericiaceae</taxon>
        <taxon>Dentipellis</taxon>
    </lineage>
</organism>
<name>A0A4Y9XQ25_9AGAM</name>
<reference evidence="2 3" key="1">
    <citation type="submission" date="2019-02" db="EMBL/GenBank/DDBJ databases">
        <title>Genome sequencing of the rare red list fungi Dentipellis fragilis.</title>
        <authorList>
            <person name="Buettner E."/>
            <person name="Kellner H."/>
        </authorList>
    </citation>
    <scope>NUCLEOTIDE SEQUENCE [LARGE SCALE GENOMIC DNA]</scope>
    <source>
        <strain evidence="2 3">DSM 105465</strain>
    </source>
</reference>
<evidence type="ECO:0000313" key="2">
    <source>
        <dbReference type="EMBL" id="TFY52240.1"/>
    </source>
</evidence>
<evidence type="ECO:0008006" key="4">
    <source>
        <dbReference type="Google" id="ProtNLM"/>
    </source>
</evidence>
<accession>A0A4Y9XQ25</accession>
<keyword evidence="3" id="KW-1185">Reference proteome</keyword>
<evidence type="ECO:0000313" key="3">
    <source>
        <dbReference type="Proteomes" id="UP000298327"/>
    </source>
</evidence>
<evidence type="ECO:0000256" key="1">
    <source>
        <dbReference type="SAM" id="MobiDB-lite"/>
    </source>
</evidence>
<dbReference type="STRING" id="205917.A0A4Y9XQ25"/>
<sequence length="131" mass="13993">MSSNTNNTSSTEPRYASPFPFPSFIPVTNPSHARSKTTGQFHSVKGTLNETIGNLTGATSWQQSGKEEHARGEGEYNAAQAKAYGEGVADRVAGKKDAVVGAVTNDKQQQSAGNWRHDKGEAQQDINKPSS</sequence>
<feature type="region of interest" description="Disordered" evidence="1">
    <location>
        <begin position="100"/>
        <end position="131"/>
    </location>
</feature>